<dbReference type="InterPro" id="IPR004960">
    <property type="entry name" value="LipA_acyltrans"/>
</dbReference>
<keyword evidence="4 7" id="KW-0808">Transferase</keyword>
<dbReference type="GO" id="GO:0009247">
    <property type="term" value="P:glycolipid biosynthetic process"/>
    <property type="evidence" value="ECO:0007669"/>
    <property type="project" value="UniProtKB-ARBA"/>
</dbReference>
<dbReference type="InParanoid" id="A0A6C2YNI5"/>
<comment type="subcellular location">
    <subcellularLocation>
        <location evidence="1">Cell inner membrane</location>
    </subcellularLocation>
</comment>
<dbReference type="GO" id="GO:0005886">
    <property type="term" value="C:plasma membrane"/>
    <property type="evidence" value="ECO:0007669"/>
    <property type="project" value="UniProtKB-SubCell"/>
</dbReference>
<dbReference type="AlphaFoldDB" id="A0A6C2YNI5"/>
<protein>
    <recommendedName>
        <fullName evidence="9">Lipid A biosynthesis acyltransferase</fullName>
    </recommendedName>
</protein>
<evidence type="ECO:0008006" key="9">
    <source>
        <dbReference type="Google" id="ProtNLM"/>
    </source>
</evidence>
<keyword evidence="8" id="KW-1185">Reference proteome</keyword>
<dbReference type="EMBL" id="LR593887">
    <property type="protein sequence ID" value="VTS02899.1"/>
    <property type="molecule type" value="Genomic_DNA"/>
</dbReference>
<dbReference type="Pfam" id="PF03279">
    <property type="entry name" value="Lip_A_acyltrans"/>
    <property type="match status" value="1"/>
</dbReference>
<dbReference type="FunCoup" id="A0A6C2YNI5">
    <property type="interactions" value="201"/>
</dbReference>
<keyword evidence="2" id="KW-1003">Cell membrane</keyword>
<dbReference type="PIRSF" id="PIRSF026649">
    <property type="entry name" value="MsbB"/>
    <property type="match status" value="1"/>
</dbReference>
<evidence type="ECO:0000256" key="1">
    <source>
        <dbReference type="ARBA" id="ARBA00004533"/>
    </source>
</evidence>
<reference evidence="7" key="1">
    <citation type="submission" date="2019-04" db="EMBL/GenBank/DDBJ databases">
        <authorList>
            <consortium name="Science for Life Laboratories"/>
        </authorList>
    </citation>
    <scope>NUCLEOTIDE SEQUENCE</scope>
    <source>
        <strain evidence="7">MBLW1</strain>
    </source>
</reference>
<accession>A0A6C2YNI5</accession>
<proteinExistence type="predicted"/>
<keyword evidence="3" id="KW-0997">Cell inner membrane</keyword>
<evidence type="ECO:0000256" key="2">
    <source>
        <dbReference type="ARBA" id="ARBA00022475"/>
    </source>
</evidence>
<dbReference type="RefSeq" id="WP_162658058.1">
    <property type="nucleotide sequence ID" value="NZ_LR593887.1"/>
</dbReference>
<sequence>MAKPRNPIVDRLVYVAVRFVVAILQNLPEPLRRPIPGMLAALMYRVDRRHREVARENLRLSLPERCADPDECDRMVRAMYRHCCQMLIDMIMLPRQLHQQNYKRWIDLAQLPPILDMLTRTNQPLIIVTGHFGNWEVASYVLGLSGYRSYAIARTLDNPYLERFFKNFRQRTGQTILAKKGDFDQITEVLQAGRVLCTVADQDAGARGQFVQFFGRPASTHKAVALMALEFDAPIMVIGTPRVNNAQSLYRIEVEAVLRPSDYAGRPDAIAAITQDYSSALERIIRRHPEQYFWLHRRWKHQPPVRKAKAVSVAA</sequence>
<evidence type="ECO:0000313" key="8">
    <source>
        <dbReference type="Proteomes" id="UP000464378"/>
    </source>
</evidence>
<dbReference type="CDD" id="cd07984">
    <property type="entry name" value="LPLAT_LABLAT-like"/>
    <property type="match status" value="1"/>
</dbReference>
<dbReference type="KEGG" id="tim:GMBLW1_10230"/>
<evidence type="ECO:0000256" key="4">
    <source>
        <dbReference type="ARBA" id="ARBA00022679"/>
    </source>
</evidence>
<evidence type="ECO:0000313" key="7">
    <source>
        <dbReference type="EMBL" id="VIP02937.1"/>
    </source>
</evidence>
<gene>
    <name evidence="7" type="ORF">GMBLW1_10230</name>
</gene>
<name>A0A6C2YNI5_9BACT</name>
<dbReference type="Proteomes" id="UP000464378">
    <property type="component" value="Chromosome"/>
</dbReference>
<organism evidence="7">
    <name type="scientific">Tuwongella immobilis</name>
    <dbReference type="NCBI Taxonomy" id="692036"/>
    <lineage>
        <taxon>Bacteria</taxon>
        <taxon>Pseudomonadati</taxon>
        <taxon>Planctomycetota</taxon>
        <taxon>Planctomycetia</taxon>
        <taxon>Gemmatales</taxon>
        <taxon>Gemmataceae</taxon>
        <taxon>Tuwongella</taxon>
    </lineage>
</organism>
<keyword evidence="6 7" id="KW-0012">Acyltransferase</keyword>
<dbReference type="GO" id="GO:0016746">
    <property type="term" value="F:acyltransferase activity"/>
    <property type="evidence" value="ECO:0007669"/>
    <property type="project" value="UniProtKB-KW"/>
</dbReference>
<evidence type="ECO:0000256" key="5">
    <source>
        <dbReference type="ARBA" id="ARBA00023136"/>
    </source>
</evidence>
<evidence type="ECO:0000256" key="3">
    <source>
        <dbReference type="ARBA" id="ARBA00022519"/>
    </source>
</evidence>
<keyword evidence="5" id="KW-0472">Membrane</keyword>
<evidence type="ECO:0000256" key="6">
    <source>
        <dbReference type="ARBA" id="ARBA00023315"/>
    </source>
</evidence>
<dbReference type="PANTHER" id="PTHR30606">
    <property type="entry name" value="LIPID A BIOSYNTHESIS LAUROYL ACYLTRANSFERASE"/>
    <property type="match status" value="1"/>
</dbReference>
<dbReference type="PANTHER" id="PTHR30606:SF10">
    <property type="entry name" value="PHOSPHATIDYLINOSITOL MANNOSIDE ACYLTRANSFERASE"/>
    <property type="match status" value="1"/>
</dbReference>
<dbReference type="EMBL" id="LR586016">
    <property type="protein sequence ID" value="VIP02937.1"/>
    <property type="molecule type" value="Genomic_DNA"/>
</dbReference>